<name>A0A1Y0KYR5_9MOLU</name>
<evidence type="ECO:0000256" key="7">
    <source>
        <dbReference type="ARBA" id="ARBA00022759"/>
    </source>
</evidence>
<evidence type="ECO:0000259" key="12">
    <source>
        <dbReference type="PROSITE" id="PS50880"/>
    </source>
</evidence>
<keyword evidence="1" id="KW-0963">Cytoplasm</keyword>
<evidence type="ECO:0000313" key="14">
    <source>
        <dbReference type="Proteomes" id="UP000231179"/>
    </source>
</evidence>
<keyword evidence="2" id="KW-0690">Ribosome biogenesis</keyword>
<dbReference type="NCBIfam" id="TIGR00334">
    <property type="entry name" value="5S_RNA_mat_M5"/>
    <property type="match status" value="1"/>
</dbReference>
<dbReference type="InterPro" id="IPR034141">
    <property type="entry name" value="TOPRIM_RNase_M5-like"/>
</dbReference>
<feature type="domain" description="Toprim" evidence="12">
    <location>
        <begin position="4"/>
        <end position="95"/>
    </location>
</feature>
<evidence type="ECO:0000256" key="2">
    <source>
        <dbReference type="ARBA" id="ARBA00022517"/>
    </source>
</evidence>
<dbReference type="GO" id="GO:0019843">
    <property type="term" value="F:rRNA binding"/>
    <property type="evidence" value="ECO:0007669"/>
    <property type="project" value="UniProtKB-KW"/>
</dbReference>
<evidence type="ECO:0000256" key="11">
    <source>
        <dbReference type="NCBIfam" id="TIGR00334"/>
    </source>
</evidence>
<keyword evidence="7" id="KW-0255">Endonuclease</keyword>
<evidence type="ECO:0000256" key="4">
    <source>
        <dbReference type="ARBA" id="ARBA00022722"/>
    </source>
</evidence>
<dbReference type="SUPFAM" id="SSF110455">
    <property type="entry name" value="Toprim domain"/>
    <property type="match status" value="1"/>
</dbReference>
<dbReference type="AlphaFoldDB" id="A0A1Y0KYR5"/>
<keyword evidence="4" id="KW-0540">Nuclease</keyword>
<keyword evidence="10" id="KW-0694">RNA-binding</keyword>
<dbReference type="GO" id="GO:0006364">
    <property type="term" value="P:rRNA processing"/>
    <property type="evidence" value="ECO:0007669"/>
    <property type="project" value="UniProtKB-UniRule"/>
</dbReference>
<dbReference type="EMBL" id="CP024870">
    <property type="protein sequence ID" value="ATX71673.1"/>
    <property type="molecule type" value="Genomic_DNA"/>
</dbReference>
<dbReference type="Gene3D" id="3.40.1360.10">
    <property type="match status" value="1"/>
</dbReference>
<evidence type="ECO:0000256" key="9">
    <source>
        <dbReference type="ARBA" id="ARBA00022842"/>
    </source>
</evidence>
<proteinExistence type="predicted"/>
<keyword evidence="9" id="KW-0460">Magnesium</keyword>
<dbReference type="KEGG" id="scla:SCLARK_0060"/>
<dbReference type="PANTHER" id="PTHR39156">
    <property type="entry name" value="RIBONUCLEASE M5"/>
    <property type="match status" value="1"/>
</dbReference>
<dbReference type="InterPro" id="IPR025156">
    <property type="entry name" value="RNase_M5_C"/>
</dbReference>
<dbReference type="PANTHER" id="PTHR39156:SF1">
    <property type="entry name" value="RIBONUCLEASE M5"/>
    <property type="match status" value="1"/>
</dbReference>
<evidence type="ECO:0000256" key="5">
    <source>
        <dbReference type="ARBA" id="ARBA00022723"/>
    </source>
</evidence>
<dbReference type="RefSeq" id="WP_100255197.1">
    <property type="nucleotide sequence ID" value="NZ_CP015819.1"/>
</dbReference>
<dbReference type="Pfam" id="PF01751">
    <property type="entry name" value="Toprim"/>
    <property type="match status" value="1"/>
</dbReference>
<protein>
    <recommendedName>
        <fullName evidence="11">Ribonuclease M5</fullName>
        <ecNumber evidence="11">3.1.26.8</ecNumber>
    </recommendedName>
</protein>
<evidence type="ECO:0000256" key="1">
    <source>
        <dbReference type="ARBA" id="ARBA00022490"/>
    </source>
</evidence>
<evidence type="ECO:0000256" key="6">
    <source>
        <dbReference type="ARBA" id="ARBA00022730"/>
    </source>
</evidence>
<reference evidence="13 14" key="1">
    <citation type="submission" date="2017-11" db="EMBL/GenBank/DDBJ databases">
        <title>Complete genome sequence of Spiroplasma clarkii CN-5 (DSM 19994).</title>
        <authorList>
            <person name="Tsai Y.-M."/>
            <person name="Chang A."/>
            <person name="Lo W.-S."/>
            <person name="Kuo C.-H."/>
        </authorList>
    </citation>
    <scope>NUCLEOTIDE SEQUENCE [LARGE SCALE GENOMIC DNA]</scope>
    <source>
        <strain evidence="13 14">CN-5</strain>
    </source>
</reference>
<accession>A0A1Y0KYR5</accession>
<dbReference type="InterPro" id="IPR006171">
    <property type="entry name" value="TOPRIM_dom"/>
</dbReference>
<evidence type="ECO:0000256" key="3">
    <source>
        <dbReference type="ARBA" id="ARBA00022552"/>
    </source>
</evidence>
<dbReference type="GO" id="GO:0043822">
    <property type="term" value="F:ribonuclease M5 activity"/>
    <property type="evidence" value="ECO:0007669"/>
    <property type="project" value="UniProtKB-UniRule"/>
</dbReference>
<keyword evidence="6" id="KW-0699">rRNA-binding</keyword>
<keyword evidence="3" id="KW-0698">rRNA processing</keyword>
<dbReference type="SMART" id="SM00493">
    <property type="entry name" value="TOPRIM"/>
    <property type="match status" value="1"/>
</dbReference>
<dbReference type="EC" id="3.1.26.8" evidence="11"/>
<dbReference type="CDD" id="cd01027">
    <property type="entry name" value="TOPRIM_RNase_M5_like"/>
    <property type="match status" value="1"/>
</dbReference>
<keyword evidence="8" id="KW-0378">Hydrolase</keyword>
<evidence type="ECO:0000256" key="10">
    <source>
        <dbReference type="ARBA" id="ARBA00022884"/>
    </source>
</evidence>
<dbReference type="PROSITE" id="PS50880">
    <property type="entry name" value="TOPRIM"/>
    <property type="match status" value="1"/>
</dbReference>
<evidence type="ECO:0000256" key="8">
    <source>
        <dbReference type="ARBA" id="ARBA00022801"/>
    </source>
</evidence>
<dbReference type="InterPro" id="IPR004466">
    <property type="entry name" value="RNase_M5"/>
</dbReference>
<sequence>MRIKQVIIVEGKTDTAKLQTVFGAENVQTFETSGLGLTPRALQTIAKLNQTQGVIVFTDPDAPGVKIRELINSYLDYKCFNAFIDKNKIINSKKIGIAEADETDIRQALEKLVEFKGKEINSISYEEFLDNDFYLKPVRQKIAQHFNWNEKINAKTLFKWLNLVNLTVVDVRKILGE</sequence>
<dbReference type="OrthoDB" id="9791329at2"/>
<dbReference type="GO" id="GO:0046872">
    <property type="term" value="F:metal ion binding"/>
    <property type="evidence" value="ECO:0007669"/>
    <property type="project" value="UniProtKB-KW"/>
</dbReference>
<organism evidence="13 14">
    <name type="scientific">Spiroplasma clarkii</name>
    <dbReference type="NCBI Taxonomy" id="2139"/>
    <lineage>
        <taxon>Bacteria</taxon>
        <taxon>Bacillati</taxon>
        <taxon>Mycoplasmatota</taxon>
        <taxon>Mollicutes</taxon>
        <taxon>Entomoplasmatales</taxon>
        <taxon>Spiroplasmataceae</taxon>
        <taxon>Spiroplasma</taxon>
    </lineage>
</organism>
<dbReference type="Pfam" id="PF13331">
    <property type="entry name" value="DUF4093"/>
    <property type="match status" value="1"/>
</dbReference>
<keyword evidence="5" id="KW-0479">Metal-binding</keyword>
<evidence type="ECO:0000313" key="13">
    <source>
        <dbReference type="EMBL" id="ATX71673.1"/>
    </source>
</evidence>
<dbReference type="Proteomes" id="UP000231179">
    <property type="component" value="Chromosome"/>
</dbReference>
<keyword evidence="14" id="KW-1185">Reference proteome</keyword>
<gene>
    <name evidence="13" type="primary">rnmV</name>
    <name evidence="13" type="ORF">SCLAR_v1c13750</name>
</gene>